<evidence type="ECO:0000256" key="3">
    <source>
        <dbReference type="ARBA" id="ARBA00023012"/>
    </source>
</evidence>
<reference evidence="7 8" key="1">
    <citation type="submission" date="2019-01" db="EMBL/GenBank/DDBJ databases">
        <title>Flavobacterium sp. nov. isolated from arctic soil.</title>
        <authorList>
            <person name="Kim D.-U."/>
        </authorList>
    </citation>
    <scope>NUCLEOTIDE SEQUENCE [LARGE SCALE GENOMIC DNA]</scope>
    <source>
        <strain evidence="7 8">Kopri-42</strain>
    </source>
</reference>
<dbReference type="GO" id="GO:0016301">
    <property type="term" value="F:kinase activity"/>
    <property type="evidence" value="ECO:0007669"/>
    <property type="project" value="UniProtKB-KW"/>
</dbReference>
<dbReference type="PROSITE" id="PS50005">
    <property type="entry name" value="TPR"/>
    <property type="match status" value="1"/>
</dbReference>
<dbReference type="GO" id="GO:0000160">
    <property type="term" value="P:phosphorelay signal transduction system"/>
    <property type="evidence" value="ECO:0007669"/>
    <property type="project" value="UniProtKB-KW"/>
</dbReference>
<keyword evidence="5" id="KW-0812">Transmembrane</keyword>
<dbReference type="SUPFAM" id="SSF48452">
    <property type="entry name" value="TPR-like"/>
    <property type="match status" value="2"/>
</dbReference>
<gene>
    <name evidence="7" type="ORF">DR871_011330</name>
</gene>
<keyword evidence="1" id="KW-0808">Transferase</keyword>
<dbReference type="InterPro" id="IPR050482">
    <property type="entry name" value="Sensor_HK_TwoCompSys"/>
</dbReference>
<dbReference type="OrthoDB" id="943406at2"/>
<keyword evidence="5" id="KW-0472">Membrane</keyword>
<dbReference type="InterPro" id="IPR003594">
    <property type="entry name" value="HATPase_dom"/>
</dbReference>
<keyword evidence="8" id="KW-1185">Reference proteome</keyword>
<dbReference type="SMART" id="SM00028">
    <property type="entry name" value="TPR"/>
    <property type="match status" value="3"/>
</dbReference>
<sequence length="574" mass="65798">MYRSPIFLFLLLFILYSCKEKVKTTAQSKAEDTLSQNSLQARRLLDLGMANYANQKFDSAFYFYNRSKLLYEVENDSLKIAYNLLQMAIIQQIYGDYSGSEKNLVEALPYTQGNLLYQSAAYNQLGISSKELYNYDDALYYYEKAKSITKDTLPKISIENNIASVNIEKREFNTSIKILEAVIKSKVLDTVNVTKARVLDNLGYSYFKVSRDQEGLRLMNEALSMRKKSNDTYGILGSYLHLSEYFLNKDSKKANEYVLGAYQTSMAIGSVDERLESLSFLVKNNFDRGNNKYALAYIQLNDSIVKVRNNAKNQFAKIKYDSDQNRADNLKLSAQKAQTTLQLERQKNSTLLLYFVVLLVVFLSVFIINFLRTKSKREKIRISYNTETRISKKLHDELANDLYQTMTFAETQDLSTENNKETLLNDLDSIYSRTRNISRENSSIDIGPNFVPNLKAMMSNYSNDTVNILLNGLDVLQNTALETNKKITIYRTLQELLVNMKKHSQCSLVVITFKNIDKKIQIEYTDNGIGVSQEKINLKNGLLNVETRVKAIDGTLTFDNALQKGFKVNIIFPV</sequence>
<dbReference type="Proteomes" id="UP000253235">
    <property type="component" value="Unassembled WGS sequence"/>
</dbReference>
<keyword evidence="2" id="KW-0418">Kinase</keyword>
<dbReference type="InterPro" id="IPR011990">
    <property type="entry name" value="TPR-like_helical_dom_sf"/>
</dbReference>
<evidence type="ECO:0000313" key="8">
    <source>
        <dbReference type="Proteomes" id="UP000253235"/>
    </source>
</evidence>
<dbReference type="CDD" id="cd16917">
    <property type="entry name" value="HATPase_UhpB-NarQ-NarX-like"/>
    <property type="match status" value="1"/>
</dbReference>
<feature type="transmembrane region" description="Helical" evidence="5">
    <location>
        <begin position="351"/>
        <end position="371"/>
    </location>
</feature>
<evidence type="ECO:0000256" key="2">
    <source>
        <dbReference type="ARBA" id="ARBA00022777"/>
    </source>
</evidence>
<dbReference type="Pfam" id="PF02518">
    <property type="entry name" value="HATPase_c"/>
    <property type="match status" value="1"/>
</dbReference>
<feature type="domain" description="Histidine kinase/HSP90-like ATPase" evidence="6">
    <location>
        <begin position="486"/>
        <end position="573"/>
    </location>
</feature>
<evidence type="ECO:0000259" key="6">
    <source>
        <dbReference type="Pfam" id="PF02518"/>
    </source>
</evidence>
<dbReference type="PANTHER" id="PTHR24421">
    <property type="entry name" value="NITRATE/NITRITE SENSOR PROTEIN NARX-RELATED"/>
    <property type="match status" value="1"/>
</dbReference>
<evidence type="ECO:0000256" key="4">
    <source>
        <dbReference type="PROSITE-ProRule" id="PRU00339"/>
    </source>
</evidence>
<dbReference type="InterPro" id="IPR019734">
    <property type="entry name" value="TPR_rpt"/>
</dbReference>
<dbReference type="PANTHER" id="PTHR24421:SF60">
    <property type="entry name" value="SENSOR HISTIDINE KINASE COMP"/>
    <property type="match status" value="1"/>
</dbReference>
<feature type="repeat" description="TPR" evidence="4">
    <location>
        <begin position="119"/>
        <end position="152"/>
    </location>
</feature>
<name>A0A482TKR0_9FLAO</name>
<evidence type="ECO:0000256" key="1">
    <source>
        <dbReference type="ARBA" id="ARBA00022679"/>
    </source>
</evidence>
<dbReference type="PROSITE" id="PS51257">
    <property type="entry name" value="PROKAR_LIPOPROTEIN"/>
    <property type="match status" value="1"/>
</dbReference>
<keyword evidence="3" id="KW-0902">Two-component regulatory system</keyword>
<dbReference type="Gene3D" id="3.30.565.10">
    <property type="entry name" value="Histidine kinase-like ATPase, C-terminal domain"/>
    <property type="match status" value="1"/>
</dbReference>
<proteinExistence type="predicted"/>
<dbReference type="InterPro" id="IPR036890">
    <property type="entry name" value="HATPase_C_sf"/>
</dbReference>
<dbReference type="Pfam" id="PF13374">
    <property type="entry name" value="TPR_10"/>
    <property type="match status" value="1"/>
</dbReference>
<dbReference type="EMBL" id="QNVY02000003">
    <property type="protein sequence ID" value="RYJ51767.1"/>
    <property type="molecule type" value="Genomic_DNA"/>
</dbReference>
<protein>
    <submittedName>
        <fullName evidence="7">Tetratricopeptide repeat protein</fullName>
    </submittedName>
</protein>
<dbReference type="AlphaFoldDB" id="A0A482TKR0"/>
<organism evidence="7 8">
    <name type="scientific">Flavobacterium petrolei</name>
    <dbReference type="NCBI Taxonomy" id="2259594"/>
    <lineage>
        <taxon>Bacteria</taxon>
        <taxon>Pseudomonadati</taxon>
        <taxon>Bacteroidota</taxon>
        <taxon>Flavobacteriia</taxon>
        <taxon>Flavobacteriales</taxon>
        <taxon>Flavobacteriaceae</taxon>
        <taxon>Flavobacterium</taxon>
    </lineage>
</organism>
<keyword evidence="5" id="KW-1133">Transmembrane helix</keyword>
<accession>A0A482TKR0</accession>
<comment type="caution">
    <text evidence="7">The sequence shown here is derived from an EMBL/GenBank/DDBJ whole genome shotgun (WGS) entry which is preliminary data.</text>
</comment>
<evidence type="ECO:0000313" key="7">
    <source>
        <dbReference type="EMBL" id="RYJ51767.1"/>
    </source>
</evidence>
<evidence type="ECO:0000256" key="5">
    <source>
        <dbReference type="SAM" id="Phobius"/>
    </source>
</evidence>
<dbReference type="RefSeq" id="WP_113666383.1">
    <property type="nucleotide sequence ID" value="NZ_QNVY02000003.1"/>
</dbReference>
<dbReference type="Gene3D" id="1.25.40.10">
    <property type="entry name" value="Tetratricopeptide repeat domain"/>
    <property type="match status" value="2"/>
</dbReference>
<dbReference type="SUPFAM" id="SSF55874">
    <property type="entry name" value="ATPase domain of HSP90 chaperone/DNA topoisomerase II/histidine kinase"/>
    <property type="match status" value="1"/>
</dbReference>
<keyword evidence="4" id="KW-0802">TPR repeat</keyword>